<evidence type="ECO:0000313" key="2">
    <source>
        <dbReference type="Proteomes" id="UP001164472"/>
    </source>
</evidence>
<dbReference type="InterPro" id="IPR029068">
    <property type="entry name" value="Glyas_Bleomycin-R_OHBP_Dase"/>
</dbReference>
<protein>
    <submittedName>
        <fullName evidence="1">VOC family protein</fullName>
    </submittedName>
</protein>
<keyword evidence="2" id="KW-1185">Reference proteome</keyword>
<gene>
    <name evidence="1" type="ORF">NNL22_16575</name>
</gene>
<dbReference type="Proteomes" id="UP001164472">
    <property type="component" value="Chromosome"/>
</dbReference>
<dbReference type="EMBL" id="CP101527">
    <property type="protein sequence ID" value="UZW74614.1"/>
    <property type="molecule type" value="Genomic_DNA"/>
</dbReference>
<dbReference type="CDD" id="cd07262">
    <property type="entry name" value="VOC_like"/>
    <property type="match status" value="1"/>
</dbReference>
<dbReference type="Gene3D" id="3.10.180.10">
    <property type="entry name" value="2,3-Dihydroxybiphenyl 1,2-Dioxygenase, domain 1"/>
    <property type="match status" value="1"/>
</dbReference>
<organism evidence="1 2">
    <name type="scientific">Alkalimarinus sediminis</name>
    <dbReference type="NCBI Taxonomy" id="1632866"/>
    <lineage>
        <taxon>Bacteria</taxon>
        <taxon>Pseudomonadati</taxon>
        <taxon>Pseudomonadota</taxon>
        <taxon>Gammaproteobacteria</taxon>
        <taxon>Alteromonadales</taxon>
        <taxon>Alteromonadaceae</taxon>
        <taxon>Alkalimarinus</taxon>
    </lineage>
</organism>
<dbReference type="KEGG" id="asem:NNL22_16575"/>
<reference evidence="1" key="1">
    <citation type="submission" date="2022-07" db="EMBL/GenBank/DDBJ databases">
        <title>Alkalimarinus sp. nov., isolated from gut of a Alitta virens.</title>
        <authorList>
            <person name="Yang A.I."/>
            <person name="Shin N.-R."/>
        </authorList>
    </citation>
    <scope>NUCLEOTIDE SEQUENCE</scope>
    <source>
        <strain evidence="1">FA028</strain>
    </source>
</reference>
<name>A0A9E8KPC8_9ALTE</name>
<dbReference type="PANTHER" id="PTHR35006:SF2">
    <property type="entry name" value="GLYOXALASE FAMILY PROTEIN (AFU_ORTHOLOGUE AFUA_5G14830)"/>
    <property type="match status" value="1"/>
</dbReference>
<dbReference type="PANTHER" id="PTHR35006">
    <property type="entry name" value="GLYOXALASE FAMILY PROTEIN (AFU_ORTHOLOGUE AFUA_5G14830)"/>
    <property type="match status" value="1"/>
</dbReference>
<evidence type="ECO:0000313" key="1">
    <source>
        <dbReference type="EMBL" id="UZW74614.1"/>
    </source>
</evidence>
<proteinExistence type="predicted"/>
<accession>A0A9E8KPC8</accession>
<sequence>MIGYTTLGTNDMGQATAFYDRLFKAIGAERVFDKETFVAWGRSKQSPAFGVIKPFDEQTATVGNGVMIALPLASRESVDAIHAKALALGATNEGDPGVRQQLL</sequence>
<dbReference type="SUPFAM" id="SSF54593">
    <property type="entry name" value="Glyoxalase/Bleomycin resistance protein/Dihydroxybiphenyl dioxygenase"/>
    <property type="match status" value="1"/>
</dbReference>
<dbReference type="RefSeq" id="WP_251813072.1">
    <property type="nucleotide sequence ID" value="NZ_CP101527.1"/>
</dbReference>
<dbReference type="AlphaFoldDB" id="A0A9E8KPC8"/>